<reference evidence="2 3" key="1">
    <citation type="journal article" date="2018" name="PLoS ONE">
        <title>The draft genome of Kipferlia bialata reveals reductive genome evolution in fornicate parasites.</title>
        <authorList>
            <person name="Tanifuji G."/>
            <person name="Takabayashi S."/>
            <person name="Kume K."/>
            <person name="Takagi M."/>
            <person name="Nakayama T."/>
            <person name="Kamikawa R."/>
            <person name="Inagaki Y."/>
            <person name="Hashimoto T."/>
        </authorList>
    </citation>
    <scope>NUCLEOTIDE SEQUENCE [LARGE SCALE GENOMIC DNA]</scope>
    <source>
        <strain evidence="2">NY0173</strain>
    </source>
</reference>
<dbReference type="InterPro" id="IPR029787">
    <property type="entry name" value="Nucleotide_cyclase"/>
</dbReference>
<keyword evidence="3" id="KW-1185">Reference proteome</keyword>
<accession>A0A391P0J9</accession>
<gene>
    <name evidence="2" type="ORF">KIPB_012884</name>
</gene>
<dbReference type="GO" id="GO:0035556">
    <property type="term" value="P:intracellular signal transduction"/>
    <property type="evidence" value="ECO:0007669"/>
    <property type="project" value="InterPro"/>
</dbReference>
<sequence>FIGETVAAKILVSRVACGAYFNRRMTPLMCSIVEGVLPPYSEAQKQEIFSLIESCGEAKIAVERSCLISMITQQGGLAAPSVTSGDKACDKGDSGQCVLDTSDTNTYVTARYSAIYGWMAPEADGYTGCMGDTPAGTPCLPHSTLPALPLSVSGCGSLGTGTPDKESVGVESATVCTSDQFASPAEHRIMRQNGIEFLPLVVYSKLDIVGFTHFCSLHGTEVVSLLNMLFMAFDGILDKYQAEGVTKVKTVGDAYELMRPFGASELRLCTMADVTGAVAALTMGRWQL</sequence>
<dbReference type="Gene3D" id="3.30.70.1230">
    <property type="entry name" value="Nucleotide cyclase"/>
    <property type="match status" value="1"/>
</dbReference>
<dbReference type="Pfam" id="PF00211">
    <property type="entry name" value="Guanylate_cyc"/>
    <property type="match status" value="1"/>
</dbReference>
<evidence type="ECO:0000259" key="1">
    <source>
        <dbReference type="PROSITE" id="PS50125"/>
    </source>
</evidence>
<dbReference type="AlphaFoldDB" id="A0A391P0J9"/>
<dbReference type="InterPro" id="IPR001054">
    <property type="entry name" value="A/G_cyclase"/>
</dbReference>
<dbReference type="OrthoDB" id="6127067at2759"/>
<organism evidence="2 3">
    <name type="scientific">Kipferlia bialata</name>
    <dbReference type="NCBI Taxonomy" id="797122"/>
    <lineage>
        <taxon>Eukaryota</taxon>
        <taxon>Metamonada</taxon>
        <taxon>Carpediemonas-like organisms</taxon>
        <taxon>Kipferlia</taxon>
    </lineage>
</organism>
<dbReference type="EMBL" id="BDIP01005871">
    <property type="protein sequence ID" value="GCA64019.1"/>
    <property type="molecule type" value="Genomic_DNA"/>
</dbReference>
<comment type="caution">
    <text evidence="2">The sequence shown here is derived from an EMBL/GenBank/DDBJ whole genome shotgun (WGS) entry which is preliminary data.</text>
</comment>
<proteinExistence type="predicted"/>
<dbReference type="PROSITE" id="PS50125">
    <property type="entry name" value="GUANYLATE_CYCLASE_2"/>
    <property type="match status" value="1"/>
</dbReference>
<name>A0A391P0J9_9EUKA</name>
<feature type="non-terminal residue" evidence="2">
    <location>
        <position position="1"/>
    </location>
</feature>
<feature type="domain" description="Guanylate cyclase" evidence="1">
    <location>
        <begin position="207"/>
        <end position="255"/>
    </location>
</feature>
<evidence type="ECO:0000313" key="3">
    <source>
        <dbReference type="Proteomes" id="UP000265618"/>
    </source>
</evidence>
<protein>
    <recommendedName>
        <fullName evidence="1">Guanylate cyclase domain-containing protein</fullName>
    </recommendedName>
</protein>
<dbReference type="SUPFAM" id="SSF55073">
    <property type="entry name" value="Nucleotide cyclase"/>
    <property type="match status" value="1"/>
</dbReference>
<dbReference type="Proteomes" id="UP000265618">
    <property type="component" value="Unassembled WGS sequence"/>
</dbReference>
<dbReference type="GO" id="GO:0009190">
    <property type="term" value="P:cyclic nucleotide biosynthetic process"/>
    <property type="evidence" value="ECO:0007669"/>
    <property type="project" value="InterPro"/>
</dbReference>
<evidence type="ECO:0000313" key="2">
    <source>
        <dbReference type="EMBL" id="GCA64019.1"/>
    </source>
</evidence>